<evidence type="ECO:0000313" key="4">
    <source>
        <dbReference type="Proteomes" id="UP000029558"/>
    </source>
</evidence>
<dbReference type="Proteomes" id="UP000029558">
    <property type="component" value="Chromosome"/>
</dbReference>
<feature type="chain" id="PRO_5043568162" evidence="2">
    <location>
        <begin position="18"/>
        <end position="68"/>
    </location>
</feature>
<accession>A0A1L6TD03</accession>
<feature type="compositionally biased region" description="Polar residues" evidence="1">
    <location>
        <begin position="58"/>
        <end position="68"/>
    </location>
</feature>
<organism evidence="3 4">
    <name type="scientific">Piscirickettsia salmonis</name>
    <dbReference type="NCBI Taxonomy" id="1238"/>
    <lineage>
        <taxon>Bacteria</taxon>
        <taxon>Pseudomonadati</taxon>
        <taxon>Pseudomonadota</taxon>
        <taxon>Gammaproteobacteria</taxon>
        <taxon>Thiotrichales</taxon>
        <taxon>Piscirickettsiaceae</taxon>
        <taxon>Piscirickettsia</taxon>
    </lineage>
</organism>
<reference evidence="3 4" key="1">
    <citation type="journal article" date="2014" name="Genome Announc.">
        <title>Comparative Genome Analysis of Two Isolates of the Fish Pathogen Piscirickettsia salmonis from Different Hosts Reveals Major Differences in Virulence-Associated Secretion Systems.</title>
        <authorList>
            <person name="Bohle H."/>
            <person name="Henriquez P."/>
            <person name="Grothusen H."/>
            <person name="Navas E."/>
            <person name="Sandoval A."/>
            <person name="Bustamante F."/>
            <person name="Bustos P."/>
            <person name="Mancilla M."/>
        </authorList>
    </citation>
    <scope>NUCLEOTIDE SEQUENCE [LARGE SCALE GENOMIC DNA]</scope>
    <source>
        <strain evidence="4">B1-32597</strain>
    </source>
</reference>
<gene>
    <name evidence="3" type="ORF">KU39_2102</name>
</gene>
<evidence type="ECO:0000256" key="2">
    <source>
        <dbReference type="SAM" id="SignalP"/>
    </source>
</evidence>
<name>A0A1L6TD03_PISSA</name>
<protein>
    <submittedName>
        <fullName evidence="3">Glycoside hydrolase family 37</fullName>
    </submittedName>
</protein>
<feature type="region of interest" description="Disordered" evidence="1">
    <location>
        <begin position="48"/>
        <end position="68"/>
    </location>
</feature>
<proteinExistence type="predicted"/>
<dbReference type="EMBL" id="CP012508">
    <property type="protein sequence ID" value="ALB23282.1"/>
    <property type="molecule type" value="Genomic_DNA"/>
</dbReference>
<sequence>MKQLVCLIMGVWSMALANSGLASGESEYPQHSYCDTCLDESGELIDSALSEGDDFNPKNLSASSTDYN</sequence>
<dbReference type="GO" id="GO:0016787">
    <property type="term" value="F:hydrolase activity"/>
    <property type="evidence" value="ECO:0007669"/>
    <property type="project" value="UniProtKB-KW"/>
</dbReference>
<keyword evidence="2" id="KW-0732">Signal</keyword>
<evidence type="ECO:0000256" key="1">
    <source>
        <dbReference type="SAM" id="MobiDB-lite"/>
    </source>
</evidence>
<feature type="signal peptide" evidence="2">
    <location>
        <begin position="1"/>
        <end position="17"/>
    </location>
</feature>
<evidence type="ECO:0000313" key="3">
    <source>
        <dbReference type="EMBL" id="ALB23282.1"/>
    </source>
</evidence>
<dbReference type="AlphaFoldDB" id="A0A1L6TD03"/>
<keyword evidence="3" id="KW-0378">Hydrolase</keyword>
<dbReference type="RefSeq" id="WP_017376288.1">
    <property type="nucleotide sequence ID" value="NZ_CP012508.1"/>
</dbReference>